<dbReference type="InterPro" id="IPR011006">
    <property type="entry name" value="CheY-like_superfamily"/>
</dbReference>
<organism evidence="11 12">
    <name type="scientific">Rhizobium viscosum</name>
    <name type="common">Arthrobacter viscosus</name>
    <dbReference type="NCBI Taxonomy" id="1673"/>
    <lineage>
        <taxon>Bacteria</taxon>
        <taxon>Pseudomonadati</taxon>
        <taxon>Pseudomonadota</taxon>
        <taxon>Alphaproteobacteria</taxon>
        <taxon>Hyphomicrobiales</taxon>
        <taxon>Rhizobiaceae</taxon>
        <taxon>Rhizobium/Agrobacterium group</taxon>
        <taxon>Rhizobium</taxon>
    </lineage>
</organism>
<dbReference type="InterPro" id="IPR003661">
    <property type="entry name" value="HisK_dim/P_dom"/>
</dbReference>
<dbReference type="SMART" id="SM00387">
    <property type="entry name" value="HATPase_c"/>
    <property type="match status" value="1"/>
</dbReference>
<protein>
    <recommendedName>
        <fullName evidence="2">histidine kinase</fullName>
        <ecNumber evidence="2">2.7.13.3</ecNumber>
    </recommendedName>
</protein>
<dbReference type="RefSeq" id="WP_192729628.1">
    <property type="nucleotide sequence ID" value="NZ_BAAAVL010000005.1"/>
</dbReference>
<dbReference type="SUPFAM" id="SSF55785">
    <property type="entry name" value="PYP-like sensor domain (PAS domain)"/>
    <property type="match status" value="4"/>
</dbReference>
<comment type="caution">
    <text evidence="11">The sequence shown here is derived from an EMBL/GenBank/DDBJ whole genome shotgun (WGS) entry which is preliminary data.</text>
</comment>
<dbReference type="CDD" id="cd00130">
    <property type="entry name" value="PAS"/>
    <property type="match status" value="1"/>
</dbReference>
<accession>A0ABR9IRK5</accession>
<dbReference type="SUPFAM" id="SSF55874">
    <property type="entry name" value="ATPase domain of HSP90 chaperone/DNA topoisomerase II/histidine kinase"/>
    <property type="match status" value="1"/>
</dbReference>
<evidence type="ECO:0000313" key="11">
    <source>
        <dbReference type="EMBL" id="MBE1505834.1"/>
    </source>
</evidence>
<feature type="modified residue" description="4-aspartylphosphate" evidence="5">
    <location>
        <position position="906"/>
    </location>
</feature>
<evidence type="ECO:0000256" key="4">
    <source>
        <dbReference type="ARBA" id="ARBA00023012"/>
    </source>
</evidence>
<dbReference type="PROSITE" id="PS50113">
    <property type="entry name" value="PAC"/>
    <property type="match status" value="1"/>
</dbReference>
<keyword evidence="4" id="KW-0902">Two-component regulatory system</keyword>
<evidence type="ECO:0000313" key="12">
    <source>
        <dbReference type="Proteomes" id="UP000620262"/>
    </source>
</evidence>
<evidence type="ECO:0000259" key="7">
    <source>
        <dbReference type="PROSITE" id="PS50109"/>
    </source>
</evidence>
<name>A0ABR9IRK5_RHIVS</name>
<evidence type="ECO:0000259" key="10">
    <source>
        <dbReference type="PROSITE" id="PS50113"/>
    </source>
</evidence>
<evidence type="ECO:0000259" key="9">
    <source>
        <dbReference type="PROSITE" id="PS50112"/>
    </source>
</evidence>
<dbReference type="InterPro" id="IPR035965">
    <property type="entry name" value="PAS-like_dom_sf"/>
</dbReference>
<dbReference type="InterPro" id="IPR001789">
    <property type="entry name" value="Sig_transdc_resp-reg_receiver"/>
</dbReference>
<dbReference type="Gene3D" id="3.30.565.10">
    <property type="entry name" value="Histidine kinase-like ATPase, C-terminal domain"/>
    <property type="match status" value="1"/>
</dbReference>
<dbReference type="CDD" id="cd17546">
    <property type="entry name" value="REC_hyHK_CKI1_RcsC-like"/>
    <property type="match status" value="1"/>
</dbReference>
<dbReference type="Pfam" id="PF02518">
    <property type="entry name" value="HATPase_c"/>
    <property type="match status" value="1"/>
</dbReference>
<dbReference type="Pfam" id="PF12860">
    <property type="entry name" value="PAS_7"/>
    <property type="match status" value="2"/>
</dbReference>
<dbReference type="EC" id="2.7.13.3" evidence="2"/>
<gene>
    <name evidence="11" type="ORF">H4W29_003015</name>
</gene>
<dbReference type="CDD" id="cd00082">
    <property type="entry name" value="HisKA"/>
    <property type="match status" value="1"/>
</dbReference>
<dbReference type="InterPro" id="IPR013656">
    <property type="entry name" value="PAS_4"/>
</dbReference>
<evidence type="ECO:0000256" key="2">
    <source>
        <dbReference type="ARBA" id="ARBA00012438"/>
    </source>
</evidence>
<sequence length="1143" mass="127200">MNFTGELLELACRRIADLDTPAYVKNSELRYVAVNEAYARFFGREISDFIGRRSRELFDRPEEEEREDRERRALVFGTEESAISFDAAGLSHERVLIESFSPSQDRAYVLGIFDMREPRRAIPEVADTMATDLGRIREALENLDHPIGIFADDGRPLIVNAAYRGDSKSAPDGSRYAPDGSKSAPDGNKSAPGGETAWHESVRERDLLRTIMEDLPVAAFVRDEDHRLVYANQYYETFTGHARSKVLGLTEHDMFGQEAGEAIYRENLRALKNGVLTEVESYLPNTDGEVFQVISRVNRVVTPDGKRYVVGSFSDITPLKAREKELIEARQQEEMLHQEIESILRSLPVGVLILDNDHTILYVNDEFYSIWELPLDDRFDGRPFIDVVKRNYELGRYGDTQTPEEIYAFRKGLFEDENPEPIQLDWAAGKSVIFDSRRISSNRILLTYSDISAVREREQEIHEARAALESLGEMMRDATHAMSQGLAIVRDGVIKLSNDGLAEVLRIPAELTEAGREWIDLFQFCANRGDFHDKAIETLEEWRANIAARQPISTVFHVGGERWVNMEATISERQHWVALFTDVTELKQREEELTELLSRAEAADRAKSEFLANMSHEIRTPMNGVLGMAELLAKTNLDTRQKTFVDIIVKSGNALLTIINDILDFSKIDAGQMKLRKAAFDLVEAVEDVATLLSSPAAEKDIELLVRSAPDLPAAVIGDAGRFRQIVTNLVGNAVKFTERGHVFVDIGFEPSAGGEIMTSIRIEDTGIGIPPEKVDSVFDKFSQVDSSSTRRHEGTGLGLAITAGLVDLFGGYIDVESEWGKGSVFTVKLPFAVAAARIEPKPLPINVQGARVLVVDDNEVNRRILTEQLGLWGFDGVAAEGGATGFAILEAAADLGIKVDAVVLDYHMPDMNGAEVARRLRADSRFVDLPIIFLTSMDISGTEKEFAALNGHAHLMKPARANLLRNTVVEVVRASRVKQASEAEIARLQKEAEAPPPAPAPAPQKRAADFVDVLVAEDNEVNQIVFTQILQGTGLSFLVVNNGQEAVEAWEQHTPRLIMMDVSMPVMNGHQATKLIREREWGQGHRVPIIGVTAHALESDRELCLDAGMDDYMSKPISPELLEDKIRQWLGGGELQPGRSGY</sequence>
<dbReference type="Gene3D" id="1.10.287.130">
    <property type="match status" value="1"/>
</dbReference>
<dbReference type="InterPro" id="IPR003594">
    <property type="entry name" value="HATPase_dom"/>
</dbReference>
<dbReference type="SMART" id="SM00388">
    <property type="entry name" value="HisKA"/>
    <property type="match status" value="1"/>
</dbReference>
<dbReference type="InterPro" id="IPR036890">
    <property type="entry name" value="HATPase_C_sf"/>
</dbReference>
<reference evidence="11 12" key="1">
    <citation type="submission" date="2020-10" db="EMBL/GenBank/DDBJ databases">
        <title>Sequencing the genomes of 1000 actinobacteria strains.</title>
        <authorList>
            <person name="Klenk H.-P."/>
        </authorList>
    </citation>
    <scope>NUCLEOTIDE SEQUENCE [LARGE SCALE GENOMIC DNA]</scope>
    <source>
        <strain evidence="11 12">DSM 7307</strain>
    </source>
</reference>
<dbReference type="NCBIfam" id="TIGR00229">
    <property type="entry name" value="sensory_box"/>
    <property type="match status" value="1"/>
</dbReference>
<feature type="domain" description="PAS" evidence="9">
    <location>
        <begin position="204"/>
        <end position="274"/>
    </location>
</feature>
<dbReference type="SUPFAM" id="SSF47384">
    <property type="entry name" value="Homodimeric domain of signal transducing histidine kinase"/>
    <property type="match status" value="1"/>
</dbReference>
<feature type="domain" description="Response regulatory" evidence="8">
    <location>
        <begin position="1013"/>
        <end position="1131"/>
    </location>
</feature>
<dbReference type="EMBL" id="JADBEC010000001">
    <property type="protein sequence ID" value="MBE1505834.1"/>
    <property type="molecule type" value="Genomic_DNA"/>
</dbReference>
<dbReference type="Gene3D" id="3.40.50.2300">
    <property type="match status" value="2"/>
</dbReference>
<dbReference type="PROSITE" id="PS50112">
    <property type="entry name" value="PAS"/>
    <property type="match status" value="1"/>
</dbReference>
<evidence type="ECO:0000259" key="8">
    <source>
        <dbReference type="PROSITE" id="PS50110"/>
    </source>
</evidence>
<dbReference type="InterPro" id="IPR004358">
    <property type="entry name" value="Sig_transdc_His_kin-like_C"/>
</dbReference>
<evidence type="ECO:0000256" key="3">
    <source>
        <dbReference type="ARBA" id="ARBA00022553"/>
    </source>
</evidence>
<dbReference type="PROSITE" id="PS50110">
    <property type="entry name" value="RESPONSE_REGULATORY"/>
    <property type="match status" value="2"/>
</dbReference>
<dbReference type="PROSITE" id="PS50109">
    <property type="entry name" value="HIS_KIN"/>
    <property type="match status" value="1"/>
</dbReference>
<dbReference type="Pfam" id="PF00512">
    <property type="entry name" value="HisKA"/>
    <property type="match status" value="1"/>
</dbReference>
<evidence type="ECO:0000256" key="6">
    <source>
        <dbReference type="SAM" id="MobiDB-lite"/>
    </source>
</evidence>
<feature type="domain" description="PAC" evidence="10">
    <location>
        <begin position="277"/>
        <end position="328"/>
    </location>
</feature>
<dbReference type="CDD" id="cd16922">
    <property type="entry name" value="HATPase_EvgS-ArcB-TorS-like"/>
    <property type="match status" value="1"/>
</dbReference>
<dbReference type="SUPFAM" id="SSF52172">
    <property type="entry name" value="CheY-like"/>
    <property type="match status" value="2"/>
</dbReference>
<evidence type="ECO:0000256" key="5">
    <source>
        <dbReference type="PROSITE-ProRule" id="PRU00169"/>
    </source>
</evidence>
<dbReference type="InterPro" id="IPR013767">
    <property type="entry name" value="PAS_fold"/>
</dbReference>
<dbReference type="Gene3D" id="3.30.450.20">
    <property type="entry name" value="PAS domain"/>
    <property type="match status" value="4"/>
</dbReference>
<feature type="modified residue" description="4-aspartylphosphate" evidence="5">
    <location>
        <position position="1062"/>
    </location>
</feature>
<dbReference type="PRINTS" id="PR00344">
    <property type="entry name" value="BCTRLSENSOR"/>
</dbReference>
<feature type="domain" description="Histidine kinase" evidence="7">
    <location>
        <begin position="613"/>
        <end position="834"/>
    </location>
</feature>
<dbReference type="InterPro" id="IPR000700">
    <property type="entry name" value="PAS-assoc_C"/>
</dbReference>
<dbReference type="InterPro" id="IPR005467">
    <property type="entry name" value="His_kinase_dom"/>
</dbReference>
<dbReference type="InterPro" id="IPR000014">
    <property type="entry name" value="PAS"/>
</dbReference>
<keyword evidence="12" id="KW-1185">Reference proteome</keyword>
<comment type="catalytic activity">
    <reaction evidence="1">
        <text>ATP + protein L-histidine = ADP + protein N-phospho-L-histidine.</text>
        <dbReference type="EC" id="2.7.13.3"/>
    </reaction>
</comment>
<proteinExistence type="predicted"/>
<evidence type="ECO:0000256" key="1">
    <source>
        <dbReference type="ARBA" id="ARBA00000085"/>
    </source>
</evidence>
<dbReference type="Pfam" id="PF00072">
    <property type="entry name" value="Response_reg"/>
    <property type="match status" value="2"/>
</dbReference>
<dbReference type="SMART" id="SM00091">
    <property type="entry name" value="PAS"/>
    <property type="match status" value="3"/>
</dbReference>
<dbReference type="PANTHER" id="PTHR45339">
    <property type="entry name" value="HYBRID SIGNAL TRANSDUCTION HISTIDINE KINASE J"/>
    <property type="match status" value="1"/>
</dbReference>
<dbReference type="InterPro" id="IPR036097">
    <property type="entry name" value="HisK_dim/P_sf"/>
</dbReference>
<dbReference type="PANTHER" id="PTHR45339:SF1">
    <property type="entry name" value="HYBRID SIGNAL TRANSDUCTION HISTIDINE KINASE J"/>
    <property type="match status" value="1"/>
</dbReference>
<dbReference type="Pfam" id="PF00989">
    <property type="entry name" value="PAS"/>
    <property type="match status" value="1"/>
</dbReference>
<keyword evidence="3 5" id="KW-0597">Phosphoprotein</keyword>
<dbReference type="Pfam" id="PF08448">
    <property type="entry name" value="PAS_4"/>
    <property type="match status" value="1"/>
</dbReference>
<dbReference type="SMART" id="SM00448">
    <property type="entry name" value="REC"/>
    <property type="match status" value="2"/>
</dbReference>
<feature type="domain" description="Response regulatory" evidence="8">
    <location>
        <begin position="852"/>
        <end position="973"/>
    </location>
</feature>
<feature type="region of interest" description="Disordered" evidence="6">
    <location>
        <begin position="164"/>
        <end position="199"/>
    </location>
</feature>
<dbReference type="Proteomes" id="UP000620262">
    <property type="component" value="Unassembled WGS sequence"/>
</dbReference>